<evidence type="ECO:0000313" key="1">
    <source>
        <dbReference type="EMBL" id="EAR88316.2"/>
    </source>
</evidence>
<dbReference type="EMBL" id="GG662842">
    <property type="protein sequence ID" value="EAR88316.2"/>
    <property type="molecule type" value="Genomic_DNA"/>
</dbReference>
<keyword evidence="2" id="KW-1185">Reference proteome</keyword>
<dbReference type="AlphaFoldDB" id="Q22SQ9"/>
<dbReference type="GeneID" id="7833006"/>
<dbReference type="Proteomes" id="UP000009168">
    <property type="component" value="Unassembled WGS sequence"/>
</dbReference>
<organism evidence="1 2">
    <name type="scientific">Tetrahymena thermophila (strain SB210)</name>
    <dbReference type="NCBI Taxonomy" id="312017"/>
    <lineage>
        <taxon>Eukaryota</taxon>
        <taxon>Sar</taxon>
        <taxon>Alveolata</taxon>
        <taxon>Ciliophora</taxon>
        <taxon>Intramacronucleata</taxon>
        <taxon>Oligohymenophorea</taxon>
        <taxon>Hymenostomatida</taxon>
        <taxon>Tetrahymenina</taxon>
        <taxon>Tetrahymenidae</taxon>
        <taxon>Tetrahymena</taxon>
    </lineage>
</organism>
<proteinExistence type="predicted"/>
<reference evidence="2" key="1">
    <citation type="journal article" date="2006" name="PLoS Biol.">
        <title>Macronuclear genome sequence of the ciliate Tetrahymena thermophila, a model eukaryote.</title>
        <authorList>
            <person name="Eisen J.A."/>
            <person name="Coyne R.S."/>
            <person name="Wu M."/>
            <person name="Wu D."/>
            <person name="Thiagarajan M."/>
            <person name="Wortman J.R."/>
            <person name="Badger J.H."/>
            <person name="Ren Q."/>
            <person name="Amedeo P."/>
            <person name="Jones K.M."/>
            <person name="Tallon L.J."/>
            <person name="Delcher A.L."/>
            <person name="Salzberg S.L."/>
            <person name="Silva J.C."/>
            <person name="Haas B.J."/>
            <person name="Majoros W.H."/>
            <person name="Farzad M."/>
            <person name="Carlton J.M."/>
            <person name="Smith R.K. Jr."/>
            <person name="Garg J."/>
            <person name="Pearlman R.E."/>
            <person name="Karrer K.M."/>
            <person name="Sun L."/>
            <person name="Manning G."/>
            <person name="Elde N.C."/>
            <person name="Turkewitz A.P."/>
            <person name="Asai D.J."/>
            <person name="Wilkes D.E."/>
            <person name="Wang Y."/>
            <person name="Cai H."/>
            <person name="Collins K."/>
            <person name="Stewart B.A."/>
            <person name="Lee S.R."/>
            <person name="Wilamowska K."/>
            <person name="Weinberg Z."/>
            <person name="Ruzzo W.L."/>
            <person name="Wloga D."/>
            <person name="Gaertig J."/>
            <person name="Frankel J."/>
            <person name="Tsao C.-C."/>
            <person name="Gorovsky M.A."/>
            <person name="Keeling P.J."/>
            <person name="Waller R.F."/>
            <person name="Patron N.J."/>
            <person name="Cherry J.M."/>
            <person name="Stover N.A."/>
            <person name="Krieger C.J."/>
            <person name="del Toro C."/>
            <person name="Ryder H.F."/>
            <person name="Williamson S.C."/>
            <person name="Barbeau R.A."/>
            <person name="Hamilton E.P."/>
            <person name="Orias E."/>
        </authorList>
    </citation>
    <scope>NUCLEOTIDE SEQUENCE [LARGE SCALE GENOMIC DNA]</scope>
    <source>
        <strain evidence="2">SB210</strain>
    </source>
</reference>
<dbReference type="OrthoDB" id="77931at2759"/>
<dbReference type="RefSeq" id="XP_001008561.2">
    <property type="nucleotide sequence ID" value="XM_001008561.2"/>
</dbReference>
<dbReference type="InParanoid" id="Q22SQ9"/>
<accession>Q22SQ9</accession>
<dbReference type="HOGENOM" id="CLU_013710_1_0_1"/>
<dbReference type="KEGG" id="tet:TTHERM_01139330"/>
<protein>
    <recommendedName>
        <fullName evidence="3">Transmembrane protein</fullName>
    </recommendedName>
</protein>
<evidence type="ECO:0000313" key="2">
    <source>
        <dbReference type="Proteomes" id="UP000009168"/>
    </source>
</evidence>
<gene>
    <name evidence="1" type="ORF">TTHERM_01139330</name>
</gene>
<evidence type="ECO:0008006" key="3">
    <source>
        <dbReference type="Google" id="ProtNLM"/>
    </source>
</evidence>
<sequence length="380" mass="43542">MQSSNIINGSSINFGGCLNFINTFSANQNQDIKIYHTTFKQCRSNYLGGAISGISHIGLGNNFIECSSQIGGAIYAIQELKSDLDQNSFEQNKAYLAANIVNKYPLKLKILEILEINQMNSNDKNLFTQTNQYLYPGLTYIIRLSIEVDGEQYNEYTNNNNFGNLYNFLVSPSQNFISQTPNQLYSINFPFILWSAKDISFSDKQVIELEAIQIYLAQLYTLKENQYKIYNGCKEQGMEKVYLDKYSSTQFVCQYCEQMKVSYYGVCQQCQVEYFQQCYGNYSKLKSSYWRSMYSVESKDIYYCSNNPSSCQGGSGIGNELCYEGHVGAQCLNCDLYGAYWNERFSNVGFFQCVKFLVLILQSLKLLLPLFKLLNFSVQT</sequence>
<name>Q22SQ9_TETTS</name>